<feature type="compositionally biased region" description="Basic and acidic residues" evidence="1">
    <location>
        <begin position="33"/>
        <end position="101"/>
    </location>
</feature>
<feature type="compositionally biased region" description="Basic residues" evidence="1">
    <location>
        <begin position="278"/>
        <end position="290"/>
    </location>
</feature>
<feature type="region of interest" description="Disordered" evidence="1">
    <location>
        <begin position="1"/>
        <end position="598"/>
    </location>
</feature>
<name>A0A4P9XFU4_9FUNG</name>
<feature type="compositionally biased region" description="Polar residues" evidence="1">
    <location>
        <begin position="255"/>
        <end position="269"/>
    </location>
</feature>
<evidence type="ECO:0000256" key="1">
    <source>
        <dbReference type="SAM" id="MobiDB-lite"/>
    </source>
</evidence>
<dbReference type="Proteomes" id="UP000271241">
    <property type="component" value="Unassembled WGS sequence"/>
</dbReference>
<feature type="compositionally biased region" description="Basic and acidic residues" evidence="1">
    <location>
        <begin position="296"/>
        <end position="355"/>
    </location>
</feature>
<feature type="compositionally biased region" description="Polar residues" evidence="1">
    <location>
        <begin position="120"/>
        <end position="135"/>
    </location>
</feature>
<feature type="compositionally biased region" description="Basic residues" evidence="1">
    <location>
        <begin position="388"/>
        <end position="401"/>
    </location>
</feature>
<proteinExistence type="predicted"/>
<evidence type="ECO:0000313" key="3">
    <source>
        <dbReference type="Proteomes" id="UP000271241"/>
    </source>
</evidence>
<feature type="compositionally biased region" description="Polar residues" evidence="1">
    <location>
        <begin position="217"/>
        <end position="232"/>
    </location>
</feature>
<dbReference type="AlphaFoldDB" id="A0A4P9XFU4"/>
<dbReference type="EMBL" id="KZ993739">
    <property type="protein sequence ID" value="RKP04428.1"/>
    <property type="molecule type" value="Genomic_DNA"/>
</dbReference>
<organism evidence="2 3">
    <name type="scientific">Thamnocephalis sphaerospora</name>
    <dbReference type="NCBI Taxonomy" id="78915"/>
    <lineage>
        <taxon>Eukaryota</taxon>
        <taxon>Fungi</taxon>
        <taxon>Fungi incertae sedis</taxon>
        <taxon>Zoopagomycota</taxon>
        <taxon>Zoopagomycotina</taxon>
        <taxon>Zoopagomycetes</taxon>
        <taxon>Zoopagales</taxon>
        <taxon>Sigmoideomycetaceae</taxon>
        <taxon>Thamnocephalis</taxon>
    </lineage>
</organism>
<feature type="non-terminal residue" evidence="2">
    <location>
        <position position="635"/>
    </location>
</feature>
<feature type="compositionally biased region" description="Low complexity" evidence="1">
    <location>
        <begin position="549"/>
        <end position="566"/>
    </location>
</feature>
<keyword evidence="3" id="KW-1185">Reference proteome</keyword>
<evidence type="ECO:0000313" key="2">
    <source>
        <dbReference type="EMBL" id="RKP04428.1"/>
    </source>
</evidence>
<feature type="compositionally biased region" description="Basic and acidic residues" evidence="1">
    <location>
        <begin position="176"/>
        <end position="210"/>
    </location>
</feature>
<accession>A0A4P9XFU4</accession>
<feature type="compositionally biased region" description="Polar residues" evidence="1">
    <location>
        <begin position="441"/>
        <end position="457"/>
    </location>
</feature>
<feature type="compositionally biased region" description="Basic and acidic residues" evidence="1">
    <location>
        <begin position="156"/>
        <end position="168"/>
    </location>
</feature>
<feature type="compositionally biased region" description="Basic and acidic residues" evidence="1">
    <location>
        <begin position="461"/>
        <end position="480"/>
    </location>
</feature>
<protein>
    <submittedName>
        <fullName evidence="2">Uncharacterized protein</fullName>
    </submittedName>
</protein>
<sequence length="635" mass="70372">MERYRGSDANMEPGQLRNPPPRGRYDTYTPGYDDARDRDRRKERDTRDMYRGGDRDLHRDRDRGRDRDNDRDREREMDRNRDRERDWPRGRDFDNAPRSHDGAYSADGATFDRSAAHRPSSPNSFGQGFSPTATGSFPRLRYDSYPLGRNNSGGSPDDRDRPGPRSRYDAYNPGRPGERAGRGAQDGGRRVDDSNGALERNEAYPRDQSNRRFGNGPPNSSPSYGFSLNRHASGSGSSGGTGPIVGLHSTGVPLQGSTLQRRSFSNEQYGGSTGFRPGRGRGRGRGRHFAAGHGYDSYRPDVGDDRTDFGDDRANRRPRNRGREGGAHDEANLMEGDRNAHSDADSDDSRLDPNWRPHRWRTAGGNFRGRGRSGGHDDARFGSWSRGGPRRRFLPHGRRRPYPYTHANAPRHRAPAGSDAESYNGSYSGSDGEEHGRSDSENNGSYRSSVPPQQSWQLRRWRPDDSGRDGSHDVRQRSQDGDDGEFSEEEGHGRSYKRKNDSAEEGECVLEPGQLAPEPLDENNSVPSDDARASLSPLKRDASRETAMSPPVSSSSCSSFAVPAESTLDRQRSGLTDALPSAPRMPELSSFTEKRNGDHAYDDAWAGMLDKPAGRVDSSAFIKTAAPKSPPLAST</sequence>
<reference evidence="3" key="1">
    <citation type="journal article" date="2018" name="Nat. Microbiol.">
        <title>Leveraging single-cell genomics to expand the fungal tree of life.</title>
        <authorList>
            <person name="Ahrendt S.R."/>
            <person name="Quandt C.A."/>
            <person name="Ciobanu D."/>
            <person name="Clum A."/>
            <person name="Salamov A."/>
            <person name="Andreopoulos B."/>
            <person name="Cheng J.F."/>
            <person name="Woyke T."/>
            <person name="Pelin A."/>
            <person name="Henrissat B."/>
            <person name="Reynolds N.K."/>
            <person name="Benny G.L."/>
            <person name="Smith M.E."/>
            <person name="James T.Y."/>
            <person name="Grigoriev I.V."/>
        </authorList>
    </citation>
    <scope>NUCLEOTIDE SEQUENCE [LARGE SCALE GENOMIC DNA]</scope>
    <source>
        <strain evidence="3">RSA 1356</strain>
    </source>
</reference>
<gene>
    <name evidence="2" type="ORF">THASP1DRAFT_33806</name>
</gene>
<feature type="compositionally biased region" description="Basic and acidic residues" evidence="1">
    <location>
        <begin position="489"/>
        <end position="502"/>
    </location>
</feature>